<evidence type="ECO:0000256" key="9">
    <source>
        <dbReference type="ARBA" id="ARBA00023141"/>
    </source>
</evidence>
<evidence type="ECO:0000313" key="13">
    <source>
        <dbReference type="Proteomes" id="UP000317909"/>
    </source>
</evidence>
<evidence type="ECO:0000256" key="4">
    <source>
        <dbReference type="ARBA" id="ARBA00022605"/>
    </source>
</evidence>
<dbReference type="Proteomes" id="UP000317909">
    <property type="component" value="Chromosome"/>
</dbReference>
<comment type="caution">
    <text evidence="11">Lacks conserved residue(s) required for the propagation of feature annotation.</text>
</comment>
<keyword evidence="11" id="KW-0963">Cytoplasm</keyword>
<evidence type="ECO:0000313" key="12">
    <source>
        <dbReference type="EMBL" id="QDT74345.1"/>
    </source>
</evidence>
<dbReference type="Gene3D" id="3.40.50.300">
    <property type="entry name" value="P-loop containing nucleotide triphosphate hydrolases"/>
    <property type="match status" value="1"/>
</dbReference>
<keyword evidence="4 11" id="KW-0028">Amino-acid biosynthesis</keyword>
<dbReference type="AlphaFoldDB" id="A0A517U150"/>
<keyword evidence="13" id="KW-1185">Reference proteome</keyword>
<dbReference type="EMBL" id="CP036339">
    <property type="protein sequence ID" value="QDT74345.1"/>
    <property type="molecule type" value="Genomic_DNA"/>
</dbReference>
<dbReference type="CDD" id="cd00464">
    <property type="entry name" value="SK"/>
    <property type="match status" value="1"/>
</dbReference>
<dbReference type="InterPro" id="IPR027417">
    <property type="entry name" value="P-loop_NTPase"/>
</dbReference>
<dbReference type="GO" id="GO:0000287">
    <property type="term" value="F:magnesium ion binding"/>
    <property type="evidence" value="ECO:0007669"/>
    <property type="project" value="UniProtKB-UniRule"/>
</dbReference>
<keyword evidence="9 11" id="KW-0057">Aromatic amino acid biosynthesis</keyword>
<comment type="catalytic activity">
    <reaction evidence="10 11">
        <text>shikimate + ATP = 3-phosphoshikimate + ADP + H(+)</text>
        <dbReference type="Rhea" id="RHEA:13121"/>
        <dbReference type="ChEBI" id="CHEBI:15378"/>
        <dbReference type="ChEBI" id="CHEBI:30616"/>
        <dbReference type="ChEBI" id="CHEBI:36208"/>
        <dbReference type="ChEBI" id="CHEBI:145989"/>
        <dbReference type="ChEBI" id="CHEBI:456216"/>
        <dbReference type="EC" id="2.7.1.71"/>
    </reaction>
</comment>
<dbReference type="Pfam" id="PF01202">
    <property type="entry name" value="SKI"/>
    <property type="match status" value="1"/>
</dbReference>
<dbReference type="GO" id="GO:0008652">
    <property type="term" value="P:amino acid biosynthetic process"/>
    <property type="evidence" value="ECO:0007669"/>
    <property type="project" value="UniProtKB-KW"/>
</dbReference>
<gene>
    <name evidence="11 12" type="primary">aroK</name>
    <name evidence="12" type="ORF">I41_35400</name>
</gene>
<protein>
    <recommendedName>
        <fullName evidence="3 11">Shikimate kinase</fullName>
        <shortName evidence="11">SK</shortName>
        <ecNumber evidence="3 11">2.7.1.71</ecNumber>
    </recommendedName>
</protein>
<dbReference type="HAMAP" id="MF_00109">
    <property type="entry name" value="Shikimate_kinase"/>
    <property type="match status" value="1"/>
</dbReference>
<dbReference type="GO" id="GO:0005524">
    <property type="term" value="F:ATP binding"/>
    <property type="evidence" value="ECO:0007669"/>
    <property type="project" value="UniProtKB-UniRule"/>
</dbReference>
<keyword evidence="8 11" id="KW-0067">ATP-binding</keyword>
<name>A0A517U150_9BACT</name>
<evidence type="ECO:0000256" key="2">
    <source>
        <dbReference type="ARBA" id="ARBA00006997"/>
    </source>
</evidence>
<dbReference type="InterPro" id="IPR000623">
    <property type="entry name" value="Shikimate_kinase/TSH1"/>
</dbReference>
<dbReference type="PROSITE" id="PS01128">
    <property type="entry name" value="SHIKIMATE_KINASE"/>
    <property type="match status" value="1"/>
</dbReference>
<dbReference type="PRINTS" id="PR01100">
    <property type="entry name" value="SHIKIMTKNASE"/>
</dbReference>
<dbReference type="EC" id="2.7.1.71" evidence="3 11"/>
<comment type="function">
    <text evidence="11">Catalyzes the specific phosphorylation of the 3-hydroxyl group of shikimic acid using ATP as a cosubstrate.</text>
</comment>
<feature type="binding site" evidence="11">
    <location>
        <position position="81"/>
    </location>
    <ligand>
        <name>substrate</name>
    </ligand>
</feature>
<keyword evidence="11" id="KW-0479">Metal-binding</keyword>
<keyword evidence="5 11" id="KW-0808">Transferase</keyword>
<feature type="binding site" evidence="11">
    <location>
        <begin position="13"/>
        <end position="18"/>
    </location>
    <ligand>
        <name>ATP</name>
        <dbReference type="ChEBI" id="CHEBI:30616"/>
    </ligand>
</feature>
<dbReference type="GO" id="GO:0005829">
    <property type="term" value="C:cytosol"/>
    <property type="evidence" value="ECO:0007669"/>
    <property type="project" value="TreeGrafter"/>
</dbReference>
<keyword evidence="6 11" id="KW-0547">Nucleotide-binding</keyword>
<keyword evidence="7 11" id="KW-0418">Kinase</keyword>
<evidence type="ECO:0000256" key="10">
    <source>
        <dbReference type="ARBA" id="ARBA00048567"/>
    </source>
</evidence>
<comment type="cofactor">
    <cofactor evidence="11">
        <name>Mg(2+)</name>
        <dbReference type="ChEBI" id="CHEBI:18420"/>
    </cofactor>
    <text evidence="11">Binds 1 Mg(2+) ion per subunit.</text>
</comment>
<dbReference type="GO" id="GO:0009423">
    <property type="term" value="P:chorismate biosynthetic process"/>
    <property type="evidence" value="ECO:0007669"/>
    <property type="project" value="UniProtKB-UniRule"/>
</dbReference>
<dbReference type="GO" id="GO:0009073">
    <property type="term" value="P:aromatic amino acid family biosynthetic process"/>
    <property type="evidence" value="ECO:0007669"/>
    <property type="project" value="UniProtKB-KW"/>
</dbReference>
<comment type="subcellular location">
    <subcellularLocation>
        <location evidence="11">Cytoplasm</location>
    </subcellularLocation>
</comment>
<dbReference type="UniPathway" id="UPA00053">
    <property type="reaction ID" value="UER00088"/>
</dbReference>
<feature type="binding site" evidence="11">
    <location>
        <position position="59"/>
    </location>
    <ligand>
        <name>substrate</name>
    </ligand>
</feature>
<feature type="binding site" evidence="11">
    <location>
        <position position="123"/>
    </location>
    <ligand>
        <name>ATP</name>
        <dbReference type="ChEBI" id="CHEBI:30616"/>
    </ligand>
</feature>
<dbReference type="SUPFAM" id="SSF52540">
    <property type="entry name" value="P-loop containing nucleoside triphosphate hydrolases"/>
    <property type="match status" value="1"/>
</dbReference>
<evidence type="ECO:0000256" key="7">
    <source>
        <dbReference type="ARBA" id="ARBA00022777"/>
    </source>
</evidence>
<organism evidence="12 13">
    <name type="scientific">Lacipirellula limnantheis</name>
    <dbReference type="NCBI Taxonomy" id="2528024"/>
    <lineage>
        <taxon>Bacteria</taxon>
        <taxon>Pseudomonadati</taxon>
        <taxon>Planctomycetota</taxon>
        <taxon>Planctomycetia</taxon>
        <taxon>Pirellulales</taxon>
        <taxon>Lacipirellulaceae</taxon>
        <taxon>Lacipirellula</taxon>
    </lineage>
</organism>
<feature type="binding site" evidence="11">
    <location>
        <position position="17"/>
    </location>
    <ligand>
        <name>Mg(2+)</name>
        <dbReference type="ChEBI" id="CHEBI:18420"/>
    </ligand>
</feature>
<dbReference type="InterPro" id="IPR031322">
    <property type="entry name" value="Shikimate/glucono_kinase"/>
</dbReference>
<proteinExistence type="inferred from homology"/>
<evidence type="ECO:0000256" key="11">
    <source>
        <dbReference type="HAMAP-Rule" id="MF_00109"/>
    </source>
</evidence>
<keyword evidence="11" id="KW-0460">Magnesium</keyword>
<reference evidence="12 13" key="1">
    <citation type="submission" date="2019-02" db="EMBL/GenBank/DDBJ databases">
        <title>Deep-cultivation of Planctomycetes and their phenomic and genomic characterization uncovers novel biology.</title>
        <authorList>
            <person name="Wiegand S."/>
            <person name="Jogler M."/>
            <person name="Boedeker C."/>
            <person name="Pinto D."/>
            <person name="Vollmers J."/>
            <person name="Rivas-Marin E."/>
            <person name="Kohn T."/>
            <person name="Peeters S.H."/>
            <person name="Heuer A."/>
            <person name="Rast P."/>
            <person name="Oberbeckmann S."/>
            <person name="Bunk B."/>
            <person name="Jeske O."/>
            <person name="Meyerdierks A."/>
            <person name="Storesund J.E."/>
            <person name="Kallscheuer N."/>
            <person name="Luecker S."/>
            <person name="Lage O.M."/>
            <person name="Pohl T."/>
            <person name="Merkel B.J."/>
            <person name="Hornburger P."/>
            <person name="Mueller R.-W."/>
            <person name="Bruemmer F."/>
            <person name="Labrenz M."/>
            <person name="Spormann A.M."/>
            <person name="Op den Camp H."/>
            <person name="Overmann J."/>
            <person name="Amann R."/>
            <person name="Jetten M.S.M."/>
            <person name="Mascher T."/>
            <person name="Medema M.H."/>
            <person name="Devos D.P."/>
            <person name="Kaster A.-K."/>
            <person name="Ovreas L."/>
            <person name="Rohde M."/>
            <person name="Galperin M.Y."/>
            <person name="Jogler C."/>
        </authorList>
    </citation>
    <scope>NUCLEOTIDE SEQUENCE [LARGE SCALE GENOMIC DNA]</scope>
    <source>
        <strain evidence="12 13">I41</strain>
    </source>
</reference>
<evidence type="ECO:0000256" key="3">
    <source>
        <dbReference type="ARBA" id="ARBA00012154"/>
    </source>
</evidence>
<dbReference type="RefSeq" id="WP_168206962.1">
    <property type="nucleotide sequence ID" value="NZ_CP036339.1"/>
</dbReference>
<evidence type="ECO:0000256" key="6">
    <source>
        <dbReference type="ARBA" id="ARBA00022741"/>
    </source>
</evidence>
<dbReference type="KEGG" id="llh:I41_35400"/>
<comment type="pathway">
    <text evidence="1 11">Metabolic intermediate biosynthesis; chorismate biosynthesis; chorismate from D-erythrose 4-phosphate and phosphoenolpyruvate: step 5/7.</text>
</comment>
<evidence type="ECO:0000256" key="8">
    <source>
        <dbReference type="ARBA" id="ARBA00022840"/>
    </source>
</evidence>
<accession>A0A517U150</accession>
<feature type="binding site" evidence="11">
    <location>
        <position position="35"/>
    </location>
    <ligand>
        <name>substrate</name>
    </ligand>
</feature>
<comment type="similarity">
    <text evidence="2 11">Belongs to the shikimate kinase family.</text>
</comment>
<feature type="binding site" evidence="11">
    <location>
        <position position="142"/>
    </location>
    <ligand>
        <name>substrate</name>
    </ligand>
</feature>
<dbReference type="PANTHER" id="PTHR21087:SF16">
    <property type="entry name" value="SHIKIMATE KINASE 1, CHLOROPLASTIC"/>
    <property type="match status" value="1"/>
</dbReference>
<evidence type="ECO:0000256" key="1">
    <source>
        <dbReference type="ARBA" id="ARBA00004842"/>
    </source>
</evidence>
<dbReference type="InterPro" id="IPR023000">
    <property type="entry name" value="Shikimate_kinase_CS"/>
</dbReference>
<sequence length="178" mass="19067">MEVNSIALIGYRGSGKTAVAQALAARLGWDWVDADVEVELRAGKSIAAIFAEDGETRFRDLEAIVVDLLALRQRTVLALGGGAILREVNRKAIRRCGAVVWLQASVTTLERRIAADPSTAARRPNLTASGGPAEIPRLLAERTPHYRACATLEVDTEGKTPSDIADEIVAALGLPSRR</sequence>
<dbReference type="GO" id="GO:0004765">
    <property type="term" value="F:shikimate kinase activity"/>
    <property type="evidence" value="ECO:0007669"/>
    <property type="project" value="UniProtKB-UniRule"/>
</dbReference>
<dbReference type="PANTHER" id="PTHR21087">
    <property type="entry name" value="SHIKIMATE KINASE"/>
    <property type="match status" value="1"/>
</dbReference>
<evidence type="ECO:0000256" key="5">
    <source>
        <dbReference type="ARBA" id="ARBA00022679"/>
    </source>
</evidence>
<comment type="subunit">
    <text evidence="11">Monomer.</text>
</comment>